<organism evidence="4 5">
    <name type="scientific">Lentinula aciculospora</name>
    <dbReference type="NCBI Taxonomy" id="153920"/>
    <lineage>
        <taxon>Eukaryota</taxon>
        <taxon>Fungi</taxon>
        <taxon>Dikarya</taxon>
        <taxon>Basidiomycota</taxon>
        <taxon>Agaricomycotina</taxon>
        <taxon>Agaricomycetes</taxon>
        <taxon>Agaricomycetidae</taxon>
        <taxon>Agaricales</taxon>
        <taxon>Marasmiineae</taxon>
        <taxon>Omphalotaceae</taxon>
        <taxon>Lentinula</taxon>
    </lineage>
</organism>
<feature type="region of interest" description="Disordered" evidence="2">
    <location>
        <begin position="185"/>
        <end position="212"/>
    </location>
</feature>
<evidence type="ECO:0000313" key="5">
    <source>
        <dbReference type="Proteomes" id="UP001150266"/>
    </source>
</evidence>
<dbReference type="AlphaFoldDB" id="A0A9W9AST7"/>
<evidence type="ECO:0000259" key="3">
    <source>
        <dbReference type="PROSITE" id="PS50181"/>
    </source>
</evidence>
<comment type="caution">
    <text evidence="4">The sequence shown here is derived from an EMBL/GenBank/DDBJ whole genome shotgun (WGS) entry which is preliminary data.</text>
</comment>
<keyword evidence="5" id="KW-1185">Reference proteome</keyword>
<evidence type="ECO:0000256" key="2">
    <source>
        <dbReference type="SAM" id="MobiDB-lite"/>
    </source>
</evidence>
<dbReference type="OrthoDB" id="21513at2759"/>
<feature type="domain" description="F-box" evidence="3">
    <location>
        <begin position="34"/>
        <end position="78"/>
    </location>
</feature>
<name>A0A9W9AST7_9AGAR</name>
<dbReference type="PANTHER" id="PTHR15141:SF76">
    <property type="entry name" value="TRANSCRIPTION ELONGATION FACTOR B POLYPEPTIDE 3"/>
    <property type="match status" value="1"/>
</dbReference>
<accession>A0A9W9AST7</accession>
<feature type="compositionally biased region" description="Low complexity" evidence="2">
    <location>
        <begin position="240"/>
        <end position="273"/>
    </location>
</feature>
<dbReference type="GO" id="GO:0006368">
    <property type="term" value="P:transcription elongation by RNA polymerase II"/>
    <property type="evidence" value="ECO:0007669"/>
    <property type="project" value="InterPro"/>
</dbReference>
<evidence type="ECO:0000313" key="4">
    <source>
        <dbReference type="EMBL" id="KAJ4487724.1"/>
    </source>
</evidence>
<sequence length="322" mass="36323">MYPEYDASGSHSNRRIQSLVQLCQRVAGNHIDSICSLGELPFALAQPILERCSAEQLLRVEDASPHLKKDSEELWRSLCRRTYPTAAKRYEDGSGAVPKSWRTHFFVLREAEVKRLEEVGSRIRSQRLEADERKKEREVKLTDRLPPPKRQRTGWNLPTQPKTLFQRTRSEASKLQKNMYNTRMIPPMLKGNDYRPTRSIAGNSPLPSQSNYSSRVIVSTVFRPSSSLAASSPELTALSSKTFTSSSSKSTTSPSTWESESRLLSSSSNGESNITRKDTLQNTQRLSPELVSSLPKPLTAAKKDPMASLFVPKHRAYSQRAR</sequence>
<feature type="region of interest" description="Disordered" evidence="2">
    <location>
        <begin position="240"/>
        <end position="322"/>
    </location>
</feature>
<dbReference type="Gene3D" id="6.10.250.3180">
    <property type="match status" value="1"/>
</dbReference>
<dbReference type="InterPro" id="IPR001810">
    <property type="entry name" value="F-box_dom"/>
</dbReference>
<feature type="compositionally biased region" description="Polar residues" evidence="2">
    <location>
        <begin position="200"/>
        <end position="212"/>
    </location>
</feature>
<dbReference type="GO" id="GO:0070449">
    <property type="term" value="C:elongin complex"/>
    <property type="evidence" value="ECO:0007669"/>
    <property type="project" value="InterPro"/>
</dbReference>
<proteinExistence type="predicted"/>
<dbReference type="PROSITE" id="PS50181">
    <property type="entry name" value="FBOX"/>
    <property type="match status" value="1"/>
</dbReference>
<dbReference type="PANTHER" id="PTHR15141">
    <property type="entry name" value="TRANSCRIPTION ELONGATION FACTOR B POLYPEPTIDE 3"/>
    <property type="match status" value="1"/>
</dbReference>
<reference evidence="4" key="1">
    <citation type="submission" date="2022-08" db="EMBL/GenBank/DDBJ databases">
        <title>A Global Phylogenomic Analysis of the Shiitake Genus Lentinula.</title>
        <authorList>
            <consortium name="DOE Joint Genome Institute"/>
            <person name="Sierra-Patev S."/>
            <person name="Min B."/>
            <person name="Naranjo-Ortiz M."/>
            <person name="Looney B."/>
            <person name="Konkel Z."/>
            <person name="Slot J.C."/>
            <person name="Sakamoto Y."/>
            <person name="Steenwyk J.L."/>
            <person name="Rokas A."/>
            <person name="Carro J."/>
            <person name="Camarero S."/>
            <person name="Ferreira P."/>
            <person name="Molpeceres G."/>
            <person name="Ruiz-Duenas F.J."/>
            <person name="Serrano A."/>
            <person name="Henrissat B."/>
            <person name="Drula E."/>
            <person name="Hughes K.W."/>
            <person name="Mata J.L."/>
            <person name="Ishikawa N.K."/>
            <person name="Vargas-Isla R."/>
            <person name="Ushijima S."/>
            <person name="Smith C.A."/>
            <person name="Ahrendt S."/>
            <person name="Andreopoulos W."/>
            <person name="He G."/>
            <person name="Labutti K."/>
            <person name="Lipzen A."/>
            <person name="Ng V."/>
            <person name="Riley R."/>
            <person name="Sandor L."/>
            <person name="Barry K."/>
            <person name="Martinez A.T."/>
            <person name="Xiao Y."/>
            <person name="Gibbons J.G."/>
            <person name="Terashima K."/>
            <person name="Grigoriev I.V."/>
            <person name="Hibbett D.S."/>
        </authorList>
    </citation>
    <scope>NUCLEOTIDE SEQUENCE</scope>
    <source>
        <strain evidence="4">JLM2183</strain>
    </source>
</reference>
<dbReference type="InterPro" id="IPR051870">
    <property type="entry name" value="Elongin-A_domain"/>
</dbReference>
<dbReference type="Pfam" id="PF06881">
    <property type="entry name" value="Elongin_A"/>
    <property type="match status" value="1"/>
</dbReference>
<dbReference type="Proteomes" id="UP001150266">
    <property type="component" value="Unassembled WGS sequence"/>
</dbReference>
<dbReference type="InterPro" id="IPR010684">
    <property type="entry name" value="RNA_pol_II_trans_fac_SIII_A"/>
</dbReference>
<gene>
    <name evidence="4" type="ORF">J3R30DRAFT_3787288</name>
</gene>
<protein>
    <recommendedName>
        <fullName evidence="1">Elongin-A</fullName>
    </recommendedName>
</protein>
<evidence type="ECO:0000256" key="1">
    <source>
        <dbReference type="ARBA" id="ARBA00021346"/>
    </source>
</evidence>
<feature type="compositionally biased region" description="Basic residues" evidence="2">
    <location>
        <begin position="312"/>
        <end position="322"/>
    </location>
</feature>
<dbReference type="InterPro" id="IPR036047">
    <property type="entry name" value="F-box-like_dom_sf"/>
</dbReference>
<dbReference type="EMBL" id="JAOTPV010000002">
    <property type="protein sequence ID" value="KAJ4487724.1"/>
    <property type="molecule type" value="Genomic_DNA"/>
</dbReference>
<dbReference type="SUPFAM" id="SSF81383">
    <property type="entry name" value="F-box domain"/>
    <property type="match status" value="1"/>
</dbReference>